<feature type="transmembrane region" description="Helical" evidence="8">
    <location>
        <begin position="224"/>
        <end position="246"/>
    </location>
</feature>
<evidence type="ECO:0000256" key="6">
    <source>
        <dbReference type="ARBA" id="ARBA00023136"/>
    </source>
</evidence>
<feature type="domain" description="Ammonium transporter AmtB-like" evidence="9">
    <location>
        <begin position="32"/>
        <end position="450"/>
    </location>
</feature>
<keyword evidence="6 8" id="KW-0472">Membrane</keyword>
<evidence type="ECO:0000259" key="9">
    <source>
        <dbReference type="Pfam" id="PF00909"/>
    </source>
</evidence>
<dbReference type="NCBIfam" id="TIGR00836">
    <property type="entry name" value="amt"/>
    <property type="match status" value="1"/>
</dbReference>
<keyword evidence="4 8" id="KW-0812">Transmembrane</keyword>
<feature type="transmembrane region" description="Helical" evidence="8">
    <location>
        <begin position="402"/>
        <end position="423"/>
    </location>
</feature>
<dbReference type="EMBL" id="BLLK01000069">
    <property type="protein sequence ID" value="GFH59565.1"/>
    <property type="molecule type" value="Genomic_DNA"/>
</dbReference>
<evidence type="ECO:0000259" key="10">
    <source>
        <dbReference type="Pfam" id="PF03959"/>
    </source>
</evidence>
<proteinExistence type="inferred from homology"/>
<dbReference type="PANTHER" id="PTHR11730:SF6">
    <property type="entry name" value="AMMONIUM TRANSPORTER"/>
    <property type="match status" value="1"/>
</dbReference>
<dbReference type="GO" id="GO:0005886">
    <property type="term" value="C:plasma membrane"/>
    <property type="evidence" value="ECO:0007669"/>
    <property type="project" value="TreeGrafter"/>
</dbReference>
<evidence type="ECO:0000256" key="8">
    <source>
        <dbReference type="SAM" id="Phobius"/>
    </source>
</evidence>
<dbReference type="InterPro" id="IPR024041">
    <property type="entry name" value="NH4_transpt_AmtB-like_dom"/>
</dbReference>
<dbReference type="AlphaFoldDB" id="A0AAD3DA28"/>
<dbReference type="Pfam" id="PF03959">
    <property type="entry name" value="FSH1"/>
    <property type="match status" value="1"/>
</dbReference>
<evidence type="ECO:0000256" key="3">
    <source>
        <dbReference type="ARBA" id="ARBA00022448"/>
    </source>
</evidence>
<feature type="domain" description="Serine hydrolase" evidence="10">
    <location>
        <begin position="462"/>
        <end position="705"/>
    </location>
</feature>
<accession>A0AAD3DA28</accession>
<comment type="subcellular location">
    <subcellularLocation>
        <location evidence="1">Membrane</location>
        <topology evidence="1">Multi-pass membrane protein</topology>
    </subcellularLocation>
</comment>
<sequence>MLGLDGYQPLTLESLANAVYSLAENTDVFYSLFCGATIFLMQSGFTFLHAGSIQEKNVKNILIKSILHVCGGAIGYWATGFGVAFEQGPFIGTSGDRFFLKGNSSGGSYYIDFFIQFTFAVAAASITAGVIAERCKMVSYICYSIFFTGFLYPVVVHAIWNSDGFLSPYADKPLGDVGMIDFSGSGVIHVTGGTTGLVATIILGPRIGRFYDKRGQLLDKPYDFPSHSVILQVLGTFILWFGWYGLNAGSTFAISPDGYGDVAALCTVTTTLSAAAGALSSMFTDTLLGYYYNGEIEYDLNICMNGCLGGLVAISAGCAVVEPWAAVLIGTVSGNVYLFSSKFLVHLKVDDASDAIPIHFFNGIWGCISTGLFACPRHTFASYGGTYCGLFYSNENLLLAEISGILFIVAWVSAVMTPLFYIVNMLGLFRIEQDKEIIGIDISLHKGPAYILDLSSHEDSLEKPRILAIHGKASNSAITKLQLANLEITDDKFDITYLDGLVEMERGGKGVEEFVNGPYFSFYHDKNDHRFSASFMDAVIHVQKTIIQEGPFDAIYGFSQGGCIAAAVAAAHNNIDFRDQLLEHEHGRHASRRFKSSLRVSGNFIGSGIDRTSKGQGNLSSRSAGLFLSPKSFYHAPCKYMILACASEDPAFLNKDVKFPKEEKSVDIASFHLIGVKDSRKSTSEKMTQIFSDAHIMYLAGGHLISRVTVGAELLETLHQNLYMRKNAVTMSPPKMVRASDVSSIGVMSPNQVVGVELSNLIENPTILRVLKSKDPSRPLLYNARDSFKNNYTTYGEVVEFIEDGEGDLCRLGVKQGDIVAFCAPSGKLSVKIYTLHIMIHSNHNCKKSGGAVPALALLSIMSQVTAAPFAPSSILLEQFSPTHLILFDGVENQGAKSAFLKFFAANKTPLHRACMLNDPAKPGLFRYYQSSRPRRNSLDLLST</sequence>
<dbReference type="GO" id="GO:0008519">
    <property type="term" value="F:ammonium channel activity"/>
    <property type="evidence" value="ECO:0007669"/>
    <property type="project" value="InterPro"/>
</dbReference>
<evidence type="ECO:0000256" key="4">
    <source>
        <dbReference type="ARBA" id="ARBA00022692"/>
    </source>
</evidence>
<dbReference type="Gene3D" id="3.40.50.1820">
    <property type="entry name" value="alpha/beta hydrolase"/>
    <property type="match status" value="1"/>
</dbReference>
<evidence type="ECO:0000256" key="1">
    <source>
        <dbReference type="ARBA" id="ARBA00004141"/>
    </source>
</evidence>
<dbReference type="InterPro" id="IPR018047">
    <property type="entry name" value="Ammonium_transpt_CS"/>
</dbReference>
<evidence type="ECO:0000256" key="2">
    <source>
        <dbReference type="ARBA" id="ARBA00005887"/>
    </source>
</evidence>
<dbReference type="InterPro" id="IPR001905">
    <property type="entry name" value="Ammonium_transpt"/>
</dbReference>
<dbReference type="SUPFAM" id="SSF53474">
    <property type="entry name" value="alpha/beta-Hydrolases"/>
    <property type="match status" value="1"/>
</dbReference>
<dbReference type="InterPro" id="IPR029058">
    <property type="entry name" value="AB_hydrolase_fold"/>
</dbReference>
<dbReference type="InterPro" id="IPR029020">
    <property type="entry name" value="Ammonium/urea_transptr"/>
</dbReference>
<comment type="similarity">
    <text evidence="2">Belongs to the ammonia transporter channel (TC 1.A.11.2) family.</text>
</comment>
<dbReference type="PROSITE" id="PS01219">
    <property type="entry name" value="AMMONIUM_TRANSP"/>
    <property type="match status" value="1"/>
</dbReference>
<comment type="caution">
    <text evidence="11">The sequence shown here is derived from an EMBL/GenBank/DDBJ whole genome shotgun (WGS) entry which is preliminary data.</text>
</comment>
<dbReference type="SUPFAM" id="SSF111352">
    <property type="entry name" value="Ammonium transporter"/>
    <property type="match status" value="1"/>
</dbReference>
<feature type="transmembrane region" description="Helical" evidence="8">
    <location>
        <begin position="28"/>
        <end position="49"/>
    </location>
</feature>
<dbReference type="GO" id="GO:0097272">
    <property type="term" value="P:ammonium homeostasis"/>
    <property type="evidence" value="ECO:0007669"/>
    <property type="project" value="TreeGrafter"/>
</dbReference>
<keyword evidence="7" id="KW-0924">Ammonia transport</keyword>
<dbReference type="Proteomes" id="UP001054902">
    <property type="component" value="Unassembled WGS sequence"/>
</dbReference>
<gene>
    <name evidence="11" type="ORF">CTEN210_16041</name>
</gene>
<evidence type="ECO:0000313" key="11">
    <source>
        <dbReference type="EMBL" id="GFH59565.1"/>
    </source>
</evidence>
<organism evidence="11 12">
    <name type="scientific">Chaetoceros tenuissimus</name>
    <dbReference type="NCBI Taxonomy" id="426638"/>
    <lineage>
        <taxon>Eukaryota</taxon>
        <taxon>Sar</taxon>
        <taxon>Stramenopiles</taxon>
        <taxon>Ochrophyta</taxon>
        <taxon>Bacillariophyta</taxon>
        <taxon>Coscinodiscophyceae</taxon>
        <taxon>Chaetocerotophycidae</taxon>
        <taxon>Chaetocerotales</taxon>
        <taxon>Chaetocerotaceae</taxon>
        <taxon>Chaetoceros</taxon>
    </lineage>
</organism>
<evidence type="ECO:0000256" key="7">
    <source>
        <dbReference type="ARBA" id="ARBA00023177"/>
    </source>
</evidence>
<reference evidence="11 12" key="1">
    <citation type="journal article" date="2021" name="Sci. Rep.">
        <title>The genome of the diatom Chaetoceros tenuissimus carries an ancient integrated fragment of an extant virus.</title>
        <authorList>
            <person name="Hongo Y."/>
            <person name="Kimura K."/>
            <person name="Takaki Y."/>
            <person name="Yoshida Y."/>
            <person name="Baba S."/>
            <person name="Kobayashi G."/>
            <person name="Nagasaki K."/>
            <person name="Hano T."/>
            <person name="Tomaru Y."/>
        </authorList>
    </citation>
    <scope>NUCLEOTIDE SEQUENCE [LARGE SCALE GENOMIC DNA]</scope>
    <source>
        <strain evidence="11 12">NIES-3715</strain>
    </source>
</reference>
<feature type="transmembrane region" description="Helical" evidence="8">
    <location>
        <begin position="109"/>
        <end position="131"/>
    </location>
</feature>
<feature type="transmembrane region" description="Helical" evidence="8">
    <location>
        <begin position="61"/>
        <end position="79"/>
    </location>
</feature>
<dbReference type="Pfam" id="PF00909">
    <property type="entry name" value="Ammonium_transp"/>
    <property type="match status" value="1"/>
</dbReference>
<protein>
    <submittedName>
        <fullName evidence="11">Ammonium transporter</fullName>
    </submittedName>
</protein>
<feature type="transmembrane region" description="Helical" evidence="8">
    <location>
        <begin position="180"/>
        <end position="203"/>
    </location>
</feature>
<evidence type="ECO:0000256" key="5">
    <source>
        <dbReference type="ARBA" id="ARBA00022989"/>
    </source>
</evidence>
<evidence type="ECO:0000313" key="12">
    <source>
        <dbReference type="Proteomes" id="UP001054902"/>
    </source>
</evidence>
<keyword evidence="3" id="KW-0813">Transport</keyword>
<dbReference type="PANTHER" id="PTHR11730">
    <property type="entry name" value="AMMONIUM TRANSPORTER"/>
    <property type="match status" value="1"/>
</dbReference>
<keyword evidence="12" id="KW-1185">Reference proteome</keyword>
<feature type="transmembrane region" description="Helical" evidence="8">
    <location>
        <begin position="138"/>
        <end position="160"/>
    </location>
</feature>
<dbReference type="InterPro" id="IPR005645">
    <property type="entry name" value="FSH-like_dom"/>
</dbReference>
<keyword evidence="5 8" id="KW-1133">Transmembrane helix</keyword>
<name>A0AAD3DA28_9STRA</name>
<dbReference type="Gene3D" id="1.10.3430.10">
    <property type="entry name" value="Ammonium transporter AmtB like domains"/>
    <property type="match status" value="1"/>
</dbReference>